<organism evidence="2 3">
    <name type="scientific">Geomonas oryzisoli</name>
    <dbReference type="NCBI Taxonomy" id="2847992"/>
    <lineage>
        <taxon>Bacteria</taxon>
        <taxon>Pseudomonadati</taxon>
        <taxon>Thermodesulfobacteriota</taxon>
        <taxon>Desulfuromonadia</taxon>
        <taxon>Geobacterales</taxon>
        <taxon>Geobacteraceae</taxon>
        <taxon>Geomonas</taxon>
    </lineage>
</organism>
<keyword evidence="2" id="KW-0378">Hydrolase</keyword>
<name>A0ABX8JA64_9BACT</name>
<protein>
    <submittedName>
        <fullName evidence="2">HNH endonuclease</fullName>
    </submittedName>
</protein>
<accession>A0ABX8JA64</accession>
<dbReference type="EMBL" id="CP076723">
    <property type="protein sequence ID" value="QWV94881.1"/>
    <property type="molecule type" value="Genomic_DNA"/>
</dbReference>
<keyword evidence="3" id="KW-1185">Reference proteome</keyword>
<reference evidence="2 3" key="1">
    <citation type="submission" date="2021-06" db="EMBL/GenBank/DDBJ databases">
        <title>Gemonas diversity in paddy soil.</title>
        <authorList>
            <person name="Liu G."/>
        </authorList>
    </citation>
    <scope>NUCLEOTIDE SEQUENCE [LARGE SCALE GENOMIC DNA]</scope>
    <source>
        <strain evidence="2 3">RG10</strain>
    </source>
</reference>
<proteinExistence type="predicted"/>
<evidence type="ECO:0000313" key="3">
    <source>
        <dbReference type="Proteomes" id="UP000683557"/>
    </source>
</evidence>
<evidence type="ECO:0000313" key="2">
    <source>
        <dbReference type="EMBL" id="QWV94881.1"/>
    </source>
</evidence>
<dbReference type="GO" id="GO:0004519">
    <property type="term" value="F:endonuclease activity"/>
    <property type="evidence" value="ECO:0007669"/>
    <property type="project" value="UniProtKB-KW"/>
</dbReference>
<feature type="domain" description="HNH nuclease" evidence="1">
    <location>
        <begin position="60"/>
        <end position="108"/>
    </location>
</feature>
<dbReference type="RefSeq" id="WP_216801594.1">
    <property type="nucleotide sequence ID" value="NZ_CP076723.1"/>
</dbReference>
<dbReference type="InterPro" id="IPR003615">
    <property type="entry name" value="HNH_nuc"/>
</dbReference>
<dbReference type="SMART" id="SM00507">
    <property type="entry name" value="HNHc"/>
    <property type="match status" value="1"/>
</dbReference>
<dbReference type="Pfam" id="PF13392">
    <property type="entry name" value="HNH_3"/>
    <property type="match status" value="1"/>
</dbReference>
<gene>
    <name evidence="2" type="ORF">KP004_06805</name>
</gene>
<keyword evidence="2" id="KW-0540">Nuclease</keyword>
<keyword evidence="2" id="KW-0255">Endonuclease</keyword>
<sequence length="170" mass="19607">MELISDAAKEIPGFEGLYAVTRNGVVYSLPRRGVKKLKIMKHVKNMKADYIRVKLSCNGEDDLYYVHRLVAETYIPNPECKPMVNHIDGDKTNNRIENLEWVTRLENQIHAFETGLYPNCKIHPLKKNEVYDLVKSGMPIKDVAERYGMTPGGVRSLVRRYRPEEQRMAA</sequence>
<dbReference type="Pfam" id="PF07463">
    <property type="entry name" value="NUMOD4"/>
    <property type="match status" value="1"/>
</dbReference>
<evidence type="ECO:0000259" key="1">
    <source>
        <dbReference type="SMART" id="SM00507"/>
    </source>
</evidence>
<dbReference type="InterPro" id="IPR010902">
    <property type="entry name" value="NUMOD4"/>
</dbReference>
<dbReference type="Proteomes" id="UP000683557">
    <property type="component" value="Chromosome"/>
</dbReference>